<evidence type="ECO:0000256" key="5">
    <source>
        <dbReference type="SAM" id="MobiDB-lite"/>
    </source>
</evidence>
<protein>
    <submittedName>
        <fullName evidence="7">AcrR family transcriptional regulator</fullName>
    </submittedName>
</protein>
<dbReference type="Proteomes" id="UP000547973">
    <property type="component" value="Unassembled WGS sequence"/>
</dbReference>
<evidence type="ECO:0000256" key="1">
    <source>
        <dbReference type="ARBA" id="ARBA00023015"/>
    </source>
</evidence>
<dbReference type="InterPro" id="IPR036271">
    <property type="entry name" value="Tet_transcr_reg_TetR-rel_C_sf"/>
</dbReference>
<evidence type="ECO:0000313" key="8">
    <source>
        <dbReference type="Proteomes" id="UP000547973"/>
    </source>
</evidence>
<dbReference type="InterPro" id="IPR050109">
    <property type="entry name" value="HTH-type_TetR-like_transc_reg"/>
</dbReference>
<feature type="region of interest" description="Disordered" evidence="5">
    <location>
        <begin position="206"/>
        <end position="232"/>
    </location>
</feature>
<evidence type="ECO:0000313" key="7">
    <source>
        <dbReference type="EMBL" id="NYI40997.1"/>
    </source>
</evidence>
<feature type="domain" description="HTH tetR-type" evidence="6">
    <location>
        <begin position="15"/>
        <end position="75"/>
    </location>
</feature>
<gene>
    <name evidence="7" type="ORF">BKA03_001116</name>
</gene>
<sequence length="232" mass="25401">MGAEGTRRRRRLTPEQRRAEIVAEATRLVAERGFNGISLQDVADACGMSVPGLLHYVGTKDGLLVAVLAHRDDVDLEVTGLASPPDQIVSPRAVLDALMEHNAGQREIVRLYTVLNAESLNPDHPAHAYFTRRYEESFERLRALLGPHYAGADALAHDVIAAMDGAQLQWLRFPEQVDLVEAWTRAADALFAAATPKGRDVLLAERSGRRAGRAGTPPTPLRTAGVPRRYEV</sequence>
<evidence type="ECO:0000256" key="3">
    <source>
        <dbReference type="ARBA" id="ARBA00023163"/>
    </source>
</evidence>
<dbReference type="OrthoDB" id="7505659at2"/>
<evidence type="ECO:0000256" key="4">
    <source>
        <dbReference type="PROSITE-ProRule" id="PRU00335"/>
    </source>
</evidence>
<evidence type="ECO:0000256" key="2">
    <source>
        <dbReference type="ARBA" id="ARBA00023125"/>
    </source>
</evidence>
<dbReference type="SUPFAM" id="SSF48498">
    <property type="entry name" value="Tetracyclin repressor-like, C-terminal domain"/>
    <property type="match status" value="1"/>
</dbReference>
<dbReference type="EMBL" id="JACBZO010000001">
    <property type="protein sequence ID" value="NYI40997.1"/>
    <property type="molecule type" value="Genomic_DNA"/>
</dbReference>
<dbReference type="AlphaFoldDB" id="A0A7Z0CJP8"/>
<dbReference type="RefSeq" id="WP_083971688.1">
    <property type="nucleotide sequence ID" value="NZ_BBRC01000007.1"/>
</dbReference>
<keyword evidence="8" id="KW-1185">Reference proteome</keyword>
<keyword evidence="3" id="KW-0804">Transcription</keyword>
<dbReference type="InterPro" id="IPR009057">
    <property type="entry name" value="Homeodomain-like_sf"/>
</dbReference>
<dbReference type="InterPro" id="IPR001647">
    <property type="entry name" value="HTH_TetR"/>
</dbReference>
<accession>A0A7Z0CJP8</accession>
<keyword evidence="2 4" id="KW-0238">DNA-binding</keyword>
<comment type="caution">
    <text evidence="7">The sequence shown here is derived from an EMBL/GenBank/DDBJ whole genome shotgun (WGS) entry which is preliminary data.</text>
</comment>
<dbReference type="PANTHER" id="PTHR30055:SF234">
    <property type="entry name" value="HTH-TYPE TRANSCRIPTIONAL REGULATOR BETI"/>
    <property type="match status" value="1"/>
</dbReference>
<proteinExistence type="predicted"/>
<evidence type="ECO:0000259" key="6">
    <source>
        <dbReference type="PROSITE" id="PS50977"/>
    </source>
</evidence>
<dbReference type="PROSITE" id="PS50977">
    <property type="entry name" value="HTH_TETR_2"/>
    <property type="match status" value="1"/>
</dbReference>
<organism evidence="7 8">
    <name type="scientific">Demequina lutea</name>
    <dbReference type="NCBI Taxonomy" id="431489"/>
    <lineage>
        <taxon>Bacteria</taxon>
        <taxon>Bacillati</taxon>
        <taxon>Actinomycetota</taxon>
        <taxon>Actinomycetes</taxon>
        <taxon>Micrococcales</taxon>
        <taxon>Demequinaceae</taxon>
        <taxon>Demequina</taxon>
    </lineage>
</organism>
<keyword evidence="1" id="KW-0805">Transcription regulation</keyword>
<name>A0A7Z0CJP8_9MICO</name>
<reference evidence="7 8" key="1">
    <citation type="submission" date="2020-07" db="EMBL/GenBank/DDBJ databases">
        <title>Sequencing the genomes of 1000 actinobacteria strains.</title>
        <authorList>
            <person name="Klenk H.-P."/>
        </authorList>
    </citation>
    <scope>NUCLEOTIDE SEQUENCE [LARGE SCALE GENOMIC DNA]</scope>
    <source>
        <strain evidence="7 8">DSM 19970</strain>
    </source>
</reference>
<dbReference type="Pfam" id="PF00440">
    <property type="entry name" value="TetR_N"/>
    <property type="match status" value="1"/>
</dbReference>
<dbReference type="PANTHER" id="PTHR30055">
    <property type="entry name" value="HTH-TYPE TRANSCRIPTIONAL REGULATOR RUTR"/>
    <property type="match status" value="1"/>
</dbReference>
<dbReference type="SUPFAM" id="SSF46689">
    <property type="entry name" value="Homeodomain-like"/>
    <property type="match status" value="1"/>
</dbReference>
<dbReference type="GO" id="GO:0000976">
    <property type="term" value="F:transcription cis-regulatory region binding"/>
    <property type="evidence" value="ECO:0007669"/>
    <property type="project" value="TreeGrafter"/>
</dbReference>
<dbReference type="GO" id="GO:0003700">
    <property type="term" value="F:DNA-binding transcription factor activity"/>
    <property type="evidence" value="ECO:0007669"/>
    <property type="project" value="TreeGrafter"/>
</dbReference>
<feature type="DNA-binding region" description="H-T-H motif" evidence="4">
    <location>
        <begin position="38"/>
        <end position="57"/>
    </location>
</feature>
<dbReference type="Gene3D" id="1.10.357.10">
    <property type="entry name" value="Tetracycline Repressor, domain 2"/>
    <property type="match status" value="1"/>
</dbReference>